<sequence>MKNYLFSIIVVALLGISALAILLVNKDTSEKEAEETNEVKIDDEFLKNWNKINITLKEKSRNNHYFENEDLNNGDIFLLNGESQGLKLKEGDNVLVDLTIIPDGLSHTGVGYILNEKYTEIFSAPVSDKLTTSFDVKVDGEYIICIVGGNANFITITNGLISID</sequence>
<dbReference type="Proteomes" id="UP000640786">
    <property type="component" value="Unassembled WGS sequence"/>
</dbReference>
<evidence type="ECO:0000313" key="1">
    <source>
        <dbReference type="EMBL" id="MBD7943962.1"/>
    </source>
</evidence>
<organism evidence="1 2">
    <name type="scientific">Psychrobacillus faecigallinarum</name>
    <dbReference type="NCBI Taxonomy" id="2762235"/>
    <lineage>
        <taxon>Bacteria</taxon>
        <taxon>Bacillati</taxon>
        <taxon>Bacillota</taxon>
        <taxon>Bacilli</taxon>
        <taxon>Bacillales</taxon>
        <taxon>Bacillaceae</taxon>
        <taxon>Psychrobacillus</taxon>
    </lineage>
</organism>
<gene>
    <name evidence="1" type="ORF">H9650_07495</name>
</gene>
<comment type="caution">
    <text evidence="1">The sequence shown here is derived from an EMBL/GenBank/DDBJ whole genome shotgun (WGS) entry which is preliminary data.</text>
</comment>
<dbReference type="EMBL" id="JACSQO010000002">
    <property type="protein sequence ID" value="MBD7943962.1"/>
    <property type="molecule type" value="Genomic_DNA"/>
</dbReference>
<proteinExistence type="predicted"/>
<dbReference type="RefSeq" id="WP_191696902.1">
    <property type="nucleotide sequence ID" value="NZ_JACSQO010000002.1"/>
</dbReference>
<protein>
    <submittedName>
        <fullName evidence="1">Uncharacterized protein</fullName>
    </submittedName>
</protein>
<evidence type="ECO:0000313" key="2">
    <source>
        <dbReference type="Proteomes" id="UP000640786"/>
    </source>
</evidence>
<reference evidence="1 2" key="1">
    <citation type="submission" date="2020-08" db="EMBL/GenBank/DDBJ databases">
        <title>A Genomic Blueprint of the Chicken Gut Microbiome.</title>
        <authorList>
            <person name="Gilroy R."/>
            <person name="Ravi A."/>
            <person name="Getino M."/>
            <person name="Pursley I."/>
            <person name="Horton D.L."/>
            <person name="Alikhan N.-F."/>
            <person name="Baker D."/>
            <person name="Gharbi K."/>
            <person name="Hall N."/>
            <person name="Watson M."/>
            <person name="Adriaenssens E.M."/>
            <person name="Foster-Nyarko E."/>
            <person name="Jarju S."/>
            <person name="Secka A."/>
            <person name="Antonio M."/>
            <person name="Oren A."/>
            <person name="Chaudhuri R."/>
            <person name="La Ragione R.M."/>
            <person name="Hildebrand F."/>
            <person name="Pallen M.J."/>
        </authorList>
    </citation>
    <scope>NUCLEOTIDE SEQUENCE [LARGE SCALE GENOMIC DNA]</scope>
    <source>
        <strain evidence="1 2">Sa2BUA9</strain>
    </source>
</reference>
<accession>A0ABR8R8I0</accession>
<keyword evidence="2" id="KW-1185">Reference proteome</keyword>
<name>A0ABR8R8I0_9BACI</name>